<evidence type="ECO:0000313" key="12">
    <source>
        <dbReference type="EMBL" id="ABI62060.1"/>
    </source>
</evidence>
<evidence type="ECO:0000256" key="8">
    <source>
        <dbReference type="ARBA" id="ARBA00044349"/>
    </source>
</evidence>
<dbReference type="STRING" id="391165.GbCGDNIH1_1162"/>
<organism evidence="12 13">
    <name type="scientific">Granulibacter bethesdensis (strain ATCC BAA-1260 / CGDNIH1)</name>
    <dbReference type="NCBI Taxonomy" id="391165"/>
    <lineage>
        <taxon>Bacteria</taxon>
        <taxon>Pseudomonadati</taxon>
        <taxon>Pseudomonadota</taxon>
        <taxon>Alphaproteobacteria</taxon>
        <taxon>Acetobacterales</taxon>
        <taxon>Acetobacteraceae</taxon>
        <taxon>Granulibacter</taxon>
    </lineage>
</organism>
<proteinExistence type="inferred from homology"/>
<dbReference type="PANTHER" id="PTHR43086">
    <property type="entry name" value="VERY-LONG-CHAIN 3-OXOOACYL-COA REDUCTASE"/>
    <property type="match status" value="1"/>
</dbReference>
<comment type="catalytic activity">
    <reaction evidence="3">
        <text>L-allo-threonine + NADP(+) = aminoacetone + CO2 + NADPH</text>
        <dbReference type="Rhea" id="RHEA:43524"/>
        <dbReference type="ChEBI" id="CHEBI:16526"/>
        <dbReference type="ChEBI" id="CHEBI:57783"/>
        <dbReference type="ChEBI" id="CHEBI:58320"/>
        <dbReference type="ChEBI" id="CHEBI:58349"/>
        <dbReference type="ChEBI" id="CHEBI:58585"/>
        <dbReference type="EC" id="1.1.1.381"/>
    </reaction>
</comment>
<accession>Q0BSZ2</accession>
<evidence type="ECO:0000256" key="2">
    <source>
        <dbReference type="ARBA" id="ARBA00023002"/>
    </source>
</evidence>
<dbReference type="InterPro" id="IPR020904">
    <property type="entry name" value="Sc_DH/Rdtase_CS"/>
</dbReference>
<dbReference type="EC" id="1.1.1.298" evidence="4"/>
<reference evidence="12 13" key="1">
    <citation type="journal article" date="2007" name="J. Bacteriol.">
        <title>Genome sequence analysis of the emerging human pathogenic acetic acid bacterium Granulibacter bethesdensis.</title>
        <authorList>
            <person name="Greenberg D.E."/>
            <person name="Porcella S.F."/>
            <person name="Zelazny A.M."/>
            <person name="Virtaneva K."/>
            <person name="Sturdevant D.E."/>
            <person name="Kupko J.J.III."/>
            <person name="Barbian K.D."/>
            <person name="Babar A."/>
            <person name="Dorward D.W."/>
            <person name="Holland S.M."/>
        </authorList>
    </citation>
    <scope>NUCLEOTIDE SEQUENCE [LARGE SCALE GENOMIC DNA]</scope>
    <source>
        <strain evidence="13">ATCC BAA-1260 / CGDNIH1</strain>
    </source>
</reference>
<evidence type="ECO:0000256" key="7">
    <source>
        <dbReference type="ARBA" id="ARBA00044271"/>
    </source>
</evidence>
<evidence type="ECO:0000256" key="4">
    <source>
        <dbReference type="ARBA" id="ARBA00044050"/>
    </source>
</evidence>
<dbReference type="GO" id="GO:0035527">
    <property type="term" value="F:3-hydroxypropionate dehydrogenase (NADP+) activity"/>
    <property type="evidence" value="ECO:0007669"/>
    <property type="project" value="UniProtKB-EC"/>
</dbReference>
<dbReference type="PANTHER" id="PTHR43086:SF3">
    <property type="entry name" value="NADP-DEPENDENT 3-HYDROXY ACID DEHYDROGENASE YDFG"/>
    <property type="match status" value="1"/>
</dbReference>
<evidence type="ECO:0000256" key="1">
    <source>
        <dbReference type="ARBA" id="ARBA00006484"/>
    </source>
</evidence>
<dbReference type="Pfam" id="PF00106">
    <property type="entry name" value="adh_short"/>
    <property type="match status" value="1"/>
</dbReference>
<dbReference type="Gene3D" id="3.40.50.720">
    <property type="entry name" value="NAD(P)-binding Rossmann-like Domain"/>
    <property type="match status" value="1"/>
</dbReference>
<dbReference type="Proteomes" id="UP000001963">
    <property type="component" value="Chromosome"/>
</dbReference>
<dbReference type="InterPro" id="IPR002347">
    <property type="entry name" value="SDR_fam"/>
</dbReference>
<protein>
    <recommendedName>
        <fullName evidence="6">NADP-dependent 3-hydroxy acid dehydrogenase YdfG</fullName>
        <ecNumber evidence="4">1.1.1.298</ecNumber>
        <ecNumber evidence="5">1.1.1.381</ecNumber>
    </recommendedName>
    <alternativeName>
        <fullName evidence="8">L-allo-threonine dehydrogenase</fullName>
    </alternativeName>
    <alternativeName>
        <fullName evidence="7">Malonic semialdehyde reductase</fullName>
    </alternativeName>
</protein>
<evidence type="ECO:0000313" key="13">
    <source>
        <dbReference type="Proteomes" id="UP000001963"/>
    </source>
</evidence>
<keyword evidence="13" id="KW-1185">Reference proteome</keyword>
<comment type="catalytic activity">
    <reaction evidence="10">
        <text>3-hydroxypropanoate + NADP(+) = 3-oxopropanoate + NADPH + H(+)</text>
        <dbReference type="Rhea" id="RHEA:26438"/>
        <dbReference type="ChEBI" id="CHEBI:15378"/>
        <dbReference type="ChEBI" id="CHEBI:16510"/>
        <dbReference type="ChEBI" id="CHEBI:33190"/>
        <dbReference type="ChEBI" id="CHEBI:57783"/>
        <dbReference type="ChEBI" id="CHEBI:58349"/>
        <dbReference type="EC" id="1.1.1.298"/>
    </reaction>
</comment>
<gene>
    <name evidence="12" type="ordered locus">GbCGDNIH1_1162</name>
</gene>
<evidence type="ECO:0000256" key="11">
    <source>
        <dbReference type="RuleBase" id="RU000363"/>
    </source>
</evidence>
<evidence type="ECO:0000256" key="3">
    <source>
        <dbReference type="ARBA" id="ARBA00043812"/>
    </source>
</evidence>
<evidence type="ECO:0000256" key="9">
    <source>
        <dbReference type="ARBA" id="ARBA00045650"/>
    </source>
</evidence>
<dbReference type="KEGG" id="gbe:GbCGDNIH1_1162"/>
<dbReference type="EC" id="1.1.1.381" evidence="5"/>
<dbReference type="CDD" id="cd05233">
    <property type="entry name" value="SDR_c"/>
    <property type="match status" value="1"/>
</dbReference>
<dbReference type="eggNOG" id="COG0300">
    <property type="taxonomic scope" value="Bacteria"/>
</dbReference>
<evidence type="ECO:0000256" key="6">
    <source>
        <dbReference type="ARBA" id="ARBA00044065"/>
    </source>
</evidence>
<dbReference type="HOGENOM" id="CLU_010194_2_1_5"/>
<keyword evidence="2 12" id="KW-0560">Oxidoreductase</keyword>
<name>Q0BSZ2_GRABC</name>
<dbReference type="PIRSF" id="PIRSF000126">
    <property type="entry name" value="11-beta-HSD1"/>
    <property type="match status" value="1"/>
</dbReference>
<evidence type="ECO:0000256" key="5">
    <source>
        <dbReference type="ARBA" id="ARBA00044059"/>
    </source>
</evidence>
<dbReference type="AlphaFoldDB" id="Q0BSZ2"/>
<dbReference type="SUPFAM" id="SSF51735">
    <property type="entry name" value="NAD(P)-binding Rossmann-fold domains"/>
    <property type="match status" value="1"/>
</dbReference>
<dbReference type="PRINTS" id="PR00080">
    <property type="entry name" value="SDRFAMILY"/>
</dbReference>
<evidence type="ECO:0000256" key="10">
    <source>
        <dbReference type="ARBA" id="ARBA00047274"/>
    </source>
</evidence>
<comment type="function">
    <text evidence="9">NADP-dependent dehydrogenase with broad substrate specificity acting on 3-hydroxy acids. Catalyzes the NADP-dependent oxidation of L-allo-threonine to L-2-amino-3-keto-butyrate, which is spontaneously decarboxylated into aminoacetone. Also acts on D-threonine, L-serine, D-serine, D-3-hydroxyisobutyrate, L-3-hydroxyisobutyrate, D-glycerate and L-glycerate. Able to catalyze the reduction of the malonic semialdehyde to 3-hydroxypropionic acid. YdfG is apparently supplementing RutE, the presumed malonic semialdehyde reductase involved in pyrimidine degradation since both are able to detoxify malonic semialdehyde.</text>
</comment>
<dbReference type="EMBL" id="CP000394">
    <property type="protein sequence ID" value="ABI62060.1"/>
    <property type="molecule type" value="Genomic_DNA"/>
</dbReference>
<comment type="similarity">
    <text evidence="1 11">Belongs to the short-chain dehydrogenases/reductases (SDR) family.</text>
</comment>
<dbReference type="PRINTS" id="PR00081">
    <property type="entry name" value="GDHRDH"/>
</dbReference>
<sequence length="272" mass="28679">MMVETGKSQKGTAIVTGASSGIGAVYANRLANRGFDLILVARRLDRLEAVADRIRGMSGRRVDIVAADLANEDGVRRVEEIVRDAPDLSLIANVAGAGALGPASLVDPAAVEAMLKVNVVALTRLSLAAARRFTSIKSGTIINIGSIVALMAAPGAGAYCGSKSYVLYFSRALQAEVGSHGVTVQVVMPGPVHSEFFGERPPPFPPELFMSAEMLVDTALAGLDRGEAVIFPSLQDAEAWNRFEGSRTELMQALLQTGLPAQRYAAEAARKN</sequence>
<dbReference type="PROSITE" id="PS00061">
    <property type="entry name" value="ADH_SHORT"/>
    <property type="match status" value="1"/>
</dbReference>
<dbReference type="InterPro" id="IPR036291">
    <property type="entry name" value="NAD(P)-bd_dom_sf"/>
</dbReference>